<dbReference type="InterPro" id="IPR020422">
    <property type="entry name" value="TYR_PHOSPHATASE_DUAL_dom"/>
</dbReference>
<comment type="caution">
    <text evidence="18">The sequence shown here is derived from an EMBL/GenBank/DDBJ whole genome shotgun (WGS) entry which is preliminary data.</text>
</comment>
<evidence type="ECO:0000313" key="19">
    <source>
        <dbReference type="Proteomes" id="UP000275408"/>
    </source>
</evidence>
<dbReference type="InterPro" id="IPR003595">
    <property type="entry name" value="Tyr_Pase_cat"/>
</dbReference>
<dbReference type="SMART" id="SM00404">
    <property type="entry name" value="PTPc_motif"/>
    <property type="match status" value="1"/>
</dbReference>
<dbReference type="GO" id="GO:0004722">
    <property type="term" value="F:protein serine/threonine phosphatase activity"/>
    <property type="evidence" value="ECO:0007669"/>
    <property type="project" value="UniProtKB-EC"/>
</dbReference>
<feature type="domain" description="Tyrosine specific protein phosphatases" evidence="17">
    <location>
        <begin position="87"/>
        <end position="145"/>
    </location>
</feature>
<dbReference type="EC" id="3.1.3.16" evidence="4"/>
<dbReference type="OMA" id="YIMAVTE"/>
<organism evidence="18 19">
    <name type="scientific">Pocillopora damicornis</name>
    <name type="common">Cauliflower coral</name>
    <name type="synonym">Millepora damicornis</name>
    <dbReference type="NCBI Taxonomy" id="46731"/>
    <lineage>
        <taxon>Eukaryota</taxon>
        <taxon>Metazoa</taxon>
        <taxon>Cnidaria</taxon>
        <taxon>Anthozoa</taxon>
        <taxon>Hexacorallia</taxon>
        <taxon>Scleractinia</taxon>
        <taxon>Astrocoeniina</taxon>
        <taxon>Pocilloporidae</taxon>
        <taxon>Pocillopora</taxon>
    </lineage>
</organism>
<proteinExistence type="inferred from homology"/>
<dbReference type="Pfam" id="PF00782">
    <property type="entry name" value="DSPc"/>
    <property type="match status" value="1"/>
</dbReference>
<evidence type="ECO:0000256" key="3">
    <source>
        <dbReference type="ARBA" id="ARBA00013064"/>
    </source>
</evidence>
<feature type="domain" description="Tyrosine-protein phosphatase" evidence="16">
    <location>
        <begin position="25"/>
        <end position="166"/>
    </location>
</feature>
<dbReference type="GO" id="GO:0004725">
    <property type="term" value="F:protein tyrosine phosphatase activity"/>
    <property type="evidence" value="ECO:0007669"/>
    <property type="project" value="UniProtKB-EC"/>
</dbReference>
<evidence type="ECO:0000256" key="7">
    <source>
        <dbReference type="ARBA" id="ARBA00022801"/>
    </source>
</evidence>
<comment type="catalytic activity">
    <reaction evidence="13">
        <text>O-phospho-L-tyrosyl-[protein] + H2O = L-tyrosyl-[protein] + phosphate</text>
        <dbReference type="Rhea" id="RHEA:10684"/>
        <dbReference type="Rhea" id="RHEA-COMP:10136"/>
        <dbReference type="Rhea" id="RHEA-COMP:20101"/>
        <dbReference type="ChEBI" id="CHEBI:15377"/>
        <dbReference type="ChEBI" id="CHEBI:43474"/>
        <dbReference type="ChEBI" id="CHEBI:46858"/>
        <dbReference type="ChEBI" id="CHEBI:61978"/>
        <dbReference type="EC" id="3.1.3.48"/>
    </reaction>
</comment>
<accession>A0A3M6TNW7</accession>
<dbReference type="GO" id="GO:0007165">
    <property type="term" value="P:signal transduction"/>
    <property type="evidence" value="ECO:0007669"/>
    <property type="project" value="TreeGrafter"/>
</dbReference>
<keyword evidence="8" id="KW-0904">Protein phosphatase</keyword>
<evidence type="ECO:0000256" key="12">
    <source>
        <dbReference type="ARBA" id="ARBA00048336"/>
    </source>
</evidence>
<evidence type="ECO:0000256" key="11">
    <source>
        <dbReference type="ARBA" id="ARBA00047761"/>
    </source>
</evidence>
<evidence type="ECO:0000313" key="18">
    <source>
        <dbReference type="EMBL" id="RMX43046.1"/>
    </source>
</evidence>
<evidence type="ECO:0000256" key="4">
    <source>
        <dbReference type="ARBA" id="ARBA00013081"/>
    </source>
</evidence>
<comment type="similarity">
    <text evidence="2">Belongs to the protein-tyrosine phosphatase family. Non-receptor class dual specificity subfamily.</text>
</comment>
<dbReference type="InterPro" id="IPR000387">
    <property type="entry name" value="Tyr_Pase_dom"/>
</dbReference>
<evidence type="ECO:0000256" key="2">
    <source>
        <dbReference type="ARBA" id="ARBA00008601"/>
    </source>
</evidence>
<dbReference type="EC" id="3.1.3.48" evidence="3"/>
<dbReference type="EMBL" id="RCHS01003245">
    <property type="protein sequence ID" value="RMX43046.1"/>
    <property type="molecule type" value="Genomic_DNA"/>
</dbReference>
<protein>
    <recommendedName>
        <fullName evidence="14">Dual specificity protein phosphatase 15</fullName>
        <ecNumber evidence="4">3.1.3.16</ecNumber>
        <ecNumber evidence="3">3.1.3.48</ecNumber>
    </recommendedName>
</protein>
<evidence type="ECO:0000256" key="10">
    <source>
        <dbReference type="ARBA" id="ARBA00023288"/>
    </source>
</evidence>
<dbReference type="OrthoDB" id="9979246at2759"/>
<feature type="compositionally biased region" description="Pro residues" evidence="15">
    <location>
        <begin position="245"/>
        <end position="254"/>
    </location>
</feature>
<evidence type="ECO:0000256" key="5">
    <source>
        <dbReference type="ARBA" id="ARBA00022475"/>
    </source>
</evidence>
<dbReference type="PANTHER" id="PTHR45948:SF2">
    <property type="entry name" value="DUAL SPECIFICITY PROTEIN PHOSPHATASE"/>
    <property type="match status" value="1"/>
</dbReference>
<keyword evidence="6" id="KW-0519">Myristate</keyword>
<dbReference type="CDD" id="cd14519">
    <property type="entry name" value="DSP_DUSP22_15"/>
    <property type="match status" value="1"/>
</dbReference>
<dbReference type="Proteomes" id="UP000275408">
    <property type="component" value="Unassembled WGS sequence"/>
</dbReference>
<evidence type="ECO:0000256" key="9">
    <source>
        <dbReference type="ARBA" id="ARBA00023136"/>
    </source>
</evidence>
<evidence type="ECO:0000259" key="16">
    <source>
        <dbReference type="PROSITE" id="PS50054"/>
    </source>
</evidence>
<dbReference type="PROSITE" id="PS50054">
    <property type="entry name" value="TYR_PHOSPHATASE_DUAL"/>
    <property type="match status" value="1"/>
</dbReference>
<evidence type="ECO:0000256" key="14">
    <source>
        <dbReference type="ARBA" id="ARBA00068799"/>
    </source>
</evidence>
<evidence type="ECO:0000259" key="17">
    <source>
        <dbReference type="PROSITE" id="PS50056"/>
    </source>
</evidence>
<dbReference type="InterPro" id="IPR029021">
    <property type="entry name" value="Prot-tyrosine_phosphatase-like"/>
</dbReference>
<dbReference type="AlphaFoldDB" id="A0A3M6TNW7"/>
<keyword evidence="5" id="KW-1003">Cell membrane</keyword>
<reference evidence="18 19" key="1">
    <citation type="journal article" date="2018" name="Sci. Rep.">
        <title>Comparative analysis of the Pocillopora damicornis genome highlights role of immune system in coral evolution.</title>
        <authorList>
            <person name="Cunning R."/>
            <person name="Bay R.A."/>
            <person name="Gillette P."/>
            <person name="Baker A.C."/>
            <person name="Traylor-Knowles N."/>
        </authorList>
    </citation>
    <scope>NUCLEOTIDE SEQUENCE [LARGE SCALE GENOMIC DNA]</scope>
    <source>
        <strain evidence="18">RSMAS</strain>
        <tissue evidence="18">Whole animal</tissue>
    </source>
</reference>
<dbReference type="STRING" id="46731.A0A3M6TNW7"/>
<dbReference type="Gene3D" id="3.90.190.10">
    <property type="entry name" value="Protein tyrosine phosphatase superfamily"/>
    <property type="match status" value="1"/>
</dbReference>
<feature type="region of interest" description="Disordered" evidence="15">
    <location>
        <begin position="217"/>
        <end position="254"/>
    </location>
</feature>
<keyword evidence="9" id="KW-0472">Membrane</keyword>
<dbReference type="InterPro" id="IPR000340">
    <property type="entry name" value="Dual-sp_phosphatase_cat-dom"/>
</dbReference>
<dbReference type="SMART" id="SM00195">
    <property type="entry name" value="DSPc"/>
    <property type="match status" value="1"/>
</dbReference>
<dbReference type="FunFam" id="3.90.190.10:FF:000052">
    <property type="entry name" value="Dual specificity phosphatase 15"/>
    <property type="match status" value="1"/>
</dbReference>
<keyword evidence="7" id="KW-0378">Hydrolase</keyword>
<keyword evidence="19" id="KW-1185">Reference proteome</keyword>
<name>A0A3M6TNW7_POCDA</name>
<gene>
    <name evidence="18" type="ORF">pdam_00015289</name>
</gene>
<dbReference type="PANTHER" id="PTHR45948">
    <property type="entry name" value="DUAL SPECIFICITY PROTEIN PHOSPHATASE DDB_G0269404-RELATED"/>
    <property type="match status" value="1"/>
</dbReference>
<dbReference type="SUPFAM" id="SSF52799">
    <property type="entry name" value="(Phosphotyrosine protein) phosphatases II"/>
    <property type="match status" value="1"/>
</dbReference>
<comment type="catalytic activity">
    <reaction evidence="12">
        <text>O-phospho-L-threonyl-[protein] + H2O = L-threonyl-[protein] + phosphate</text>
        <dbReference type="Rhea" id="RHEA:47004"/>
        <dbReference type="Rhea" id="RHEA-COMP:11060"/>
        <dbReference type="Rhea" id="RHEA-COMP:11605"/>
        <dbReference type="ChEBI" id="CHEBI:15377"/>
        <dbReference type="ChEBI" id="CHEBI:30013"/>
        <dbReference type="ChEBI" id="CHEBI:43474"/>
        <dbReference type="ChEBI" id="CHEBI:61977"/>
        <dbReference type="EC" id="3.1.3.16"/>
    </reaction>
</comment>
<evidence type="ECO:0000256" key="8">
    <source>
        <dbReference type="ARBA" id="ARBA00022912"/>
    </source>
</evidence>
<evidence type="ECO:0000256" key="13">
    <source>
        <dbReference type="ARBA" id="ARBA00051722"/>
    </source>
</evidence>
<sequence>MATCIVLLLNLKCLNQRLMFVITLFYLKQVLPGLYLGNIRDAKDKEQLTKYGITHVVSIHDNAQALNENLIYKCFHAADSPDQEISVYFKESIDFIHNCRLNGGACLVHCMAGVSRSTTLVAAYIMAVTQLDWREALKAIKCARPIANPNYGFKRQLQDFYNLHAPQERERLKREFPNPKYNDEELLRDVMAKSENNDDSEDRTDDVMDALCRHTHRTKIQSIDKENEETMDSVGEEKIDSIGEEPPPNTAVEN</sequence>
<evidence type="ECO:0000256" key="6">
    <source>
        <dbReference type="ARBA" id="ARBA00022707"/>
    </source>
</evidence>
<comment type="catalytic activity">
    <reaction evidence="11">
        <text>O-phospho-L-seryl-[protein] + H2O = L-seryl-[protein] + phosphate</text>
        <dbReference type="Rhea" id="RHEA:20629"/>
        <dbReference type="Rhea" id="RHEA-COMP:9863"/>
        <dbReference type="Rhea" id="RHEA-COMP:11604"/>
        <dbReference type="ChEBI" id="CHEBI:15377"/>
        <dbReference type="ChEBI" id="CHEBI:29999"/>
        <dbReference type="ChEBI" id="CHEBI:43474"/>
        <dbReference type="ChEBI" id="CHEBI:83421"/>
        <dbReference type="EC" id="3.1.3.16"/>
    </reaction>
</comment>
<dbReference type="InterPro" id="IPR016130">
    <property type="entry name" value="Tyr_Pase_AS"/>
</dbReference>
<keyword evidence="10" id="KW-0449">Lipoprotein</keyword>
<dbReference type="PROSITE" id="PS00383">
    <property type="entry name" value="TYR_PHOSPHATASE_1"/>
    <property type="match status" value="1"/>
</dbReference>
<comment type="subcellular location">
    <subcellularLocation>
        <location evidence="1">Cell membrane</location>
        <topology evidence="1">Lipid-anchor</topology>
        <orientation evidence="1">Cytoplasmic side</orientation>
    </subcellularLocation>
</comment>
<evidence type="ECO:0000256" key="1">
    <source>
        <dbReference type="ARBA" id="ARBA00004342"/>
    </source>
</evidence>
<dbReference type="PRINTS" id="PR01908">
    <property type="entry name" value="ADSPHPHTASE"/>
</dbReference>
<dbReference type="GO" id="GO:0005829">
    <property type="term" value="C:cytosol"/>
    <property type="evidence" value="ECO:0007669"/>
    <property type="project" value="TreeGrafter"/>
</dbReference>
<dbReference type="GO" id="GO:0005886">
    <property type="term" value="C:plasma membrane"/>
    <property type="evidence" value="ECO:0007669"/>
    <property type="project" value="UniProtKB-SubCell"/>
</dbReference>
<evidence type="ECO:0000256" key="15">
    <source>
        <dbReference type="SAM" id="MobiDB-lite"/>
    </source>
</evidence>
<dbReference type="PROSITE" id="PS50056">
    <property type="entry name" value="TYR_PHOSPHATASE_2"/>
    <property type="match status" value="1"/>
</dbReference>